<evidence type="ECO:0000256" key="1">
    <source>
        <dbReference type="ARBA" id="ARBA00022801"/>
    </source>
</evidence>
<comment type="subcellular location">
    <subcellularLocation>
        <location evidence="3">Cytoplasm</location>
    </subcellularLocation>
</comment>
<feature type="active site" evidence="3 4">
    <location>
        <position position="165"/>
    </location>
</feature>
<dbReference type="InterPro" id="IPR011006">
    <property type="entry name" value="CheY-like_superfamily"/>
</dbReference>
<dbReference type="GO" id="GO:0050568">
    <property type="term" value="F:protein-glutamine glutaminase activity"/>
    <property type="evidence" value="ECO:0007669"/>
    <property type="project" value="UniProtKB-UniRule"/>
</dbReference>
<dbReference type="AlphaFoldDB" id="A0A6C0GJ61"/>
<dbReference type="PROSITE" id="PS50122">
    <property type="entry name" value="CHEB"/>
    <property type="match status" value="1"/>
</dbReference>
<dbReference type="SUPFAM" id="SSF52738">
    <property type="entry name" value="Methylesterase CheB, C-terminal domain"/>
    <property type="match status" value="1"/>
</dbReference>
<dbReference type="SUPFAM" id="SSF52172">
    <property type="entry name" value="CheY-like"/>
    <property type="match status" value="1"/>
</dbReference>
<dbReference type="HAMAP" id="MF_00099">
    <property type="entry name" value="CheB_chemtxs"/>
    <property type="match status" value="1"/>
</dbReference>
<keyword evidence="8" id="KW-0808">Transferase</keyword>
<keyword evidence="3 5" id="KW-0597">Phosphoprotein</keyword>
<dbReference type="Pfam" id="PF00072">
    <property type="entry name" value="Response_reg"/>
    <property type="match status" value="1"/>
</dbReference>
<comment type="function">
    <text evidence="3">Involved in chemotaxis. Part of a chemotaxis signal transduction system that modulates chemotaxis in response to various stimuli. Catalyzes the demethylation of specific methylglutamate residues introduced into the chemoreceptors (methyl-accepting chemotaxis proteins or MCP) by CheR. Also mediates the irreversible deamidation of specific glutamine residues to glutamic acid.</text>
</comment>
<evidence type="ECO:0000259" key="6">
    <source>
        <dbReference type="PROSITE" id="PS50110"/>
    </source>
</evidence>
<dbReference type="EMBL" id="CP048222">
    <property type="protein sequence ID" value="QHT67723.1"/>
    <property type="molecule type" value="Genomic_DNA"/>
</dbReference>
<feature type="domain" description="Response regulatory" evidence="6">
    <location>
        <begin position="6"/>
        <end position="122"/>
    </location>
</feature>
<dbReference type="EC" id="3.5.1.44" evidence="3"/>
<dbReference type="SMART" id="SM00448">
    <property type="entry name" value="REC"/>
    <property type="match status" value="1"/>
</dbReference>
<comment type="domain">
    <text evidence="3">Contains a C-terminal catalytic domain, and an N-terminal region which modulates catalytic activity.</text>
</comment>
<protein>
    <recommendedName>
        <fullName evidence="3">Protein-glutamate methylesterase/protein-glutamine glutaminase</fullName>
        <ecNumber evidence="3">3.1.1.61</ecNumber>
        <ecNumber evidence="3">3.5.1.44</ecNumber>
    </recommendedName>
</protein>
<evidence type="ECO:0000256" key="5">
    <source>
        <dbReference type="PROSITE-ProRule" id="PRU00169"/>
    </source>
</evidence>
<proteinExistence type="inferred from homology"/>
<dbReference type="NCBIfam" id="NF001965">
    <property type="entry name" value="PRK00742.1"/>
    <property type="match status" value="1"/>
</dbReference>
<dbReference type="PROSITE" id="PS50110">
    <property type="entry name" value="RESPONSE_REGULATORY"/>
    <property type="match status" value="1"/>
</dbReference>
<evidence type="ECO:0000256" key="3">
    <source>
        <dbReference type="HAMAP-Rule" id="MF_00099"/>
    </source>
</evidence>
<comment type="PTM">
    <text evidence="3">Phosphorylated by CheA. Phosphorylation of the N-terminal regulatory domain activates the methylesterase activity.</text>
</comment>
<keyword evidence="3" id="KW-0963">Cytoplasm</keyword>
<sequence length="345" mass="37453">MSGKIKVLLIEDSGLMRLIISDILRTDKDIEIVDTAENGKDGVEKTLKHTPDVVVTDLVMPYYDGVYAVKHIMKQKPTPIVVLSSLGKADPIVFDALKEGAVDFIDKPKEKVISNIRDVNHVLIEAVKAAQKANVMALPKQDKTITHVHTFDTQLNYDVIAMGASTGGPGAVEKVIDKLPANLSIPVVIAQHMPERFLESFAKRLDILTPLKVKLAEKGELLTGGTVYIVPGNSNTKVGRDAFTGKITFSFTKREFREFNYPSVDCLFLSIAETYASKAIGVILTGMGKDGTEGMKAIYEAGGYTIAQDEASSVVYGMPKSALESGVIKKSVPIYDISSFIIGCL</sequence>
<dbReference type="Gene3D" id="3.40.50.2300">
    <property type="match status" value="1"/>
</dbReference>
<evidence type="ECO:0000256" key="4">
    <source>
        <dbReference type="PROSITE-ProRule" id="PRU00050"/>
    </source>
</evidence>
<comment type="catalytic activity">
    <reaction evidence="3">
        <text>L-glutaminyl-[protein] + H2O = L-glutamyl-[protein] + NH4(+)</text>
        <dbReference type="Rhea" id="RHEA:16441"/>
        <dbReference type="Rhea" id="RHEA-COMP:10207"/>
        <dbReference type="Rhea" id="RHEA-COMP:10208"/>
        <dbReference type="ChEBI" id="CHEBI:15377"/>
        <dbReference type="ChEBI" id="CHEBI:28938"/>
        <dbReference type="ChEBI" id="CHEBI:29973"/>
        <dbReference type="ChEBI" id="CHEBI:30011"/>
        <dbReference type="EC" id="3.5.1.44"/>
    </reaction>
</comment>
<dbReference type="PANTHER" id="PTHR42872">
    <property type="entry name" value="PROTEIN-GLUTAMATE METHYLESTERASE/PROTEIN-GLUTAMINE GLUTAMINASE"/>
    <property type="match status" value="1"/>
</dbReference>
<keyword evidence="9" id="KW-1185">Reference proteome</keyword>
<reference evidence="8 9" key="1">
    <citation type="submission" date="2020-01" db="EMBL/GenBank/DDBJ databases">
        <authorList>
            <person name="Kim M.K."/>
        </authorList>
    </citation>
    <scope>NUCLEOTIDE SEQUENCE [LARGE SCALE GENOMIC DNA]</scope>
    <source>
        <strain evidence="8 9">172606-1</strain>
    </source>
</reference>
<keyword evidence="8" id="KW-0489">Methyltransferase</keyword>
<accession>A0A6C0GJ61</accession>
<dbReference type="KEGG" id="rhoz:GXP67_14320"/>
<keyword evidence="3 4" id="KW-0145">Chemotaxis</keyword>
<name>A0A6C0GJ61_9BACT</name>
<dbReference type="CDD" id="cd17541">
    <property type="entry name" value="REC_CheB-like"/>
    <property type="match status" value="1"/>
</dbReference>
<feature type="modified residue" description="4-aspartylphosphate" evidence="3 5">
    <location>
        <position position="57"/>
    </location>
</feature>
<comment type="catalytic activity">
    <reaction evidence="2 3">
        <text>[protein]-L-glutamate 5-O-methyl ester + H2O = L-glutamyl-[protein] + methanol + H(+)</text>
        <dbReference type="Rhea" id="RHEA:23236"/>
        <dbReference type="Rhea" id="RHEA-COMP:10208"/>
        <dbReference type="Rhea" id="RHEA-COMP:10311"/>
        <dbReference type="ChEBI" id="CHEBI:15377"/>
        <dbReference type="ChEBI" id="CHEBI:15378"/>
        <dbReference type="ChEBI" id="CHEBI:17790"/>
        <dbReference type="ChEBI" id="CHEBI:29973"/>
        <dbReference type="ChEBI" id="CHEBI:82795"/>
        <dbReference type="EC" id="3.1.1.61"/>
    </reaction>
</comment>
<dbReference type="GO" id="GO:0008168">
    <property type="term" value="F:methyltransferase activity"/>
    <property type="evidence" value="ECO:0007669"/>
    <property type="project" value="UniProtKB-KW"/>
</dbReference>
<dbReference type="InterPro" id="IPR001789">
    <property type="entry name" value="Sig_transdc_resp-reg_receiver"/>
</dbReference>
<dbReference type="PANTHER" id="PTHR42872:SF3">
    <property type="entry name" value="PROTEIN-GLUTAMATE METHYLESTERASE_PROTEIN-GLUTAMINE GLUTAMINASE 1"/>
    <property type="match status" value="1"/>
</dbReference>
<comment type="similarity">
    <text evidence="3">Belongs to the CheB family.</text>
</comment>
<dbReference type="GO" id="GO:0005737">
    <property type="term" value="C:cytoplasm"/>
    <property type="evidence" value="ECO:0007669"/>
    <property type="project" value="UniProtKB-SubCell"/>
</dbReference>
<dbReference type="Pfam" id="PF01339">
    <property type="entry name" value="CheB_methylest"/>
    <property type="match status" value="1"/>
</dbReference>
<dbReference type="InterPro" id="IPR008248">
    <property type="entry name" value="CheB-like"/>
</dbReference>
<dbReference type="GO" id="GO:0000156">
    <property type="term" value="F:phosphorelay response regulator activity"/>
    <property type="evidence" value="ECO:0007669"/>
    <property type="project" value="InterPro"/>
</dbReference>
<dbReference type="EC" id="3.1.1.61" evidence="3"/>
<dbReference type="Gene3D" id="3.40.50.180">
    <property type="entry name" value="Methylesterase CheB, C-terminal domain"/>
    <property type="match status" value="1"/>
</dbReference>
<dbReference type="RefSeq" id="WP_162443746.1">
    <property type="nucleotide sequence ID" value="NZ_CP048222.1"/>
</dbReference>
<feature type="domain" description="CheB-type methylesterase" evidence="7">
    <location>
        <begin position="153"/>
        <end position="345"/>
    </location>
</feature>
<feature type="active site" evidence="3 4">
    <location>
        <position position="192"/>
    </location>
</feature>
<dbReference type="CDD" id="cd16432">
    <property type="entry name" value="CheB_Rec"/>
    <property type="match status" value="1"/>
</dbReference>
<evidence type="ECO:0000259" key="7">
    <source>
        <dbReference type="PROSITE" id="PS50122"/>
    </source>
</evidence>
<dbReference type="InterPro" id="IPR000673">
    <property type="entry name" value="Sig_transdc_resp-reg_Me-estase"/>
</dbReference>
<keyword evidence="1 3" id="KW-0378">Hydrolase</keyword>
<dbReference type="GO" id="GO:0008984">
    <property type="term" value="F:protein-glutamate methylesterase activity"/>
    <property type="evidence" value="ECO:0007669"/>
    <property type="project" value="UniProtKB-UniRule"/>
</dbReference>
<gene>
    <name evidence="3 8" type="primary">cheB</name>
    <name evidence="8" type="ORF">GXP67_14320</name>
</gene>
<dbReference type="InterPro" id="IPR035909">
    <property type="entry name" value="CheB_C"/>
</dbReference>
<evidence type="ECO:0000256" key="2">
    <source>
        <dbReference type="ARBA" id="ARBA00048267"/>
    </source>
</evidence>
<dbReference type="Proteomes" id="UP000480178">
    <property type="component" value="Chromosome"/>
</dbReference>
<evidence type="ECO:0000313" key="9">
    <source>
        <dbReference type="Proteomes" id="UP000480178"/>
    </source>
</evidence>
<feature type="active site" evidence="3 4">
    <location>
        <position position="290"/>
    </location>
</feature>
<dbReference type="PIRSF" id="PIRSF000876">
    <property type="entry name" value="RR_chemtxs_CheB"/>
    <property type="match status" value="1"/>
</dbReference>
<organism evidence="8 9">
    <name type="scientific">Rhodocytophaga rosea</name>
    <dbReference type="NCBI Taxonomy" id="2704465"/>
    <lineage>
        <taxon>Bacteria</taxon>
        <taxon>Pseudomonadati</taxon>
        <taxon>Bacteroidota</taxon>
        <taxon>Cytophagia</taxon>
        <taxon>Cytophagales</taxon>
        <taxon>Rhodocytophagaceae</taxon>
        <taxon>Rhodocytophaga</taxon>
    </lineage>
</organism>
<evidence type="ECO:0000313" key="8">
    <source>
        <dbReference type="EMBL" id="QHT67723.1"/>
    </source>
</evidence>
<dbReference type="GO" id="GO:0032259">
    <property type="term" value="P:methylation"/>
    <property type="evidence" value="ECO:0007669"/>
    <property type="project" value="UniProtKB-KW"/>
</dbReference>
<dbReference type="GO" id="GO:0006935">
    <property type="term" value="P:chemotaxis"/>
    <property type="evidence" value="ECO:0007669"/>
    <property type="project" value="UniProtKB-UniRule"/>
</dbReference>